<sequence length="457" mass="48899">MAAWSSTSVASEMTVNGNMMHLPLTIPSLLALAASRHGKSCRAMAGAGTGTATARCGAESIGWRRRCSNWVFAVRRQGSELVASGRGDVRNRAAAQRQWQGDQVATARTLRRRADPSAFDRRQHRRSGSVKTIQISKYGRPGEVIDLVDVAPPDRPGPGEVIIAMTLAPIHPADLLLARGFYGVRPKLPAVLGGEGVGRVLQAGDGVALKRGDRVLVPNRYPCWAEQIKIPATGLFACPPDVPDDQLALVSVNPLTAMLMLDESRLTPGRCFIQNAANSGVGRAVIMIARAKGLRSVNLVRRQELIPKLKSIGADIVLLEGPNLKQRLAAEAGAVAIDAAFDGVAGESTAQLVACLAKGGTLTSYAGVSNQPFSLSPTEMIFRDINLRGFWLVDWLTRTAPEIVAERLQSLVEMTRQGTIRSEVAVDYAVEDFAAAIAHAQKGEGKILLRFGTRHAA</sequence>
<keyword evidence="3" id="KW-0276">Fatty acid metabolism</keyword>
<proteinExistence type="inferred from homology"/>
<dbReference type="Pfam" id="PF00107">
    <property type="entry name" value="ADH_zinc_N"/>
    <property type="match status" value="1"/>
</dbReference>
<dbReference type="EMBL" id="VKHP01000087">
    <property type="protein sequence ID" value="NEU98292.1"/>
    <property type="molecule type" value="Genomic_DNA"/>
</dbReference>
<evidence type="ECO:0000256" key="4">
    <source>
        <dbReference type="ARBA" id="ARBA00022857"/>
    </source>
</evidence>
<dbReference type="Proteomes" id="UP000468531">
    <property type="component" value="Unassembled WGS sequence"/>
</dbReference>
<reference evidence="12 13" key="1">
    <citation type="journal article" date="2020" name="Arch. Microbiol.">
        <title>Bradyrhizobium uaiense sp. nov., a new highly efficient cowpea symbiont.</title>
        <authorList>
            <person name="Cabral Michel D."/>
            <person name="Azarias Guimaraes A."/>
            <person name="Martins da Costa E."/>
            <person name="Soares de Carvalho T."/>
            <person name="Balsanelli E."/>
            <person name="Willems A."/>
            <person name="Maltempi de Souza E."/>
            <person name="de Souza Moreira F.M."/>
        </authorList>
    </citation>
    <scope>NUCLEOTIDE SEQUENCE [LARGE SCALE GENOMIC DNA]</scope>
    <source>
        <strain evidence="12 13">UFLA 03-164</strain>
    </source>
</reference>
<organism evidence="12 13">
    <name type="scientific">Bradyrhizobium uaiense</name>
    <dbReference type="NCBI Taxonomy" id="2594946"/>
    <lineage>
        <taxon>Bacteria</taxon>
        <taxon>Pseudomonadati</taxon>
        <taxon>Pseudomonadota</taxon>
        <taxon>Alphaproteobacteria</taxon>
        <taxon>Hyphomicrobiales</taxon>
        <taxon>Nitrobacteraceae</taxon>
        <taxon>Bradyrhizobium</taxon>
    </lineage>
</organism>
<dbReference type="SUPFAM" id="SSF50129">
    <property type="entry name" value="GroES-like"/>
    <property type="match status" value="1"/>
</dbReference>
<evidence type="ECO:0000256" key="8">
    <source>
        <dbReference type="ARBA" id="ARBA00023160"/>
    </source>
</evidence>
<dbReference type="SMART" id="SM00829">
    <property type="entry name" value="PKS_ER"/>
    <property type="match status" value="1"/>
</dbReference>
<dbReference type="InterPro" id="IPR013149">
    <property type="entry name" value="ADH-like_C"/>
</dbReference>
<dbReference type="Gene3D" id="3.90.180.10">
    <property type="entry name" value="Medium-chain alcohol dehydrogenases, catalytic domain"/>
    <property type="match status" value="1"/>
</dbReference>
<dbReference type="CDD" id="cd05282">
    <property type="entry name" value="ETR_like"/>
    <property type="match status" value="1"/>
</dbReference>
<name>A0A6P1BL49_9BRAD</name>
<evidence type="ECO:0000256" key="10">
    <source>
        <dbReference type="ARBA" id="ARBA00048843"/>
    </source>
</evidence>
<dbReference type="InterPro" id="IPR020843">
    <property type="entry name" value="ER"/>
</dbReference>
<dbReference type="SUPFAM" id="SSF51735">
    <property type="entry name" value="NAD(P)-binding Rossmann-fold domains"/>
    <property type="match status" value="1"/>
</dbReference>
<protein>
    <recommendedName>
        <fullName evidence="9">enoyl-[acyl-carrier-protein] reductase</fullName>
        <ecNumber evidence="9">1.3.1.104</ecNumber>
    </recommendedName>
</protein>
<evidence type="ECO:0000256" key="2">
    <source>
        <dbReference type="ARBA" id="ARBA00022516"/>
    </source>
</evidence>
<keyword evidence="4" id="KW-0521">NADP</keyword>
<keyword evidence="5" id="KW-0809">Transit peptide</keyword>
<dbReference type="AlphaFoldDB" id="A0A6P1BL49"/>
<gene>
    <name evidence="12" type="ORF">FNJ47_21300</name>
</gene>
<dbReference type="InterPro" id="IPR011032">
    <property type="entry name" value="GroES-like_sf"/>
</dbReference>
<comment type="caution">
    <text evidence="12">The sequence shown here is derived from an EMBL/GenBank/DDBJ whole genome shotgun (WGS) entry which is preliminary data.</text>
</comment>
<dbReference type="GO" id="GO:0006633">
    <property type="term" value="P:fatty acid biosynthetic process"/>
    <property type="evidence" value="ECO:0007669"/>
    <property type="project" value="UniProtKB-KW"/>
</dbReference>
<dbReference type="InterPro" id="IPR036291">
    <property type="entry name" value="NAD(P)-bd_dom_sf"/>
</dbReference>
<dbReference type="Pfam" id="PF08240">
    <property type="entry name" value="ADH_N"/>
    <property type="match status" value="1"/>
</dbReference>
<dbReference type="EC" id="1.3.1.104" evidence="9"/>
<dbReference type="Gene3D" id="3.40.50.720">
    <property type="entry name" value="NAD(P)-binding Rossmann-like Domain"/>
    <property type="match status" value="1"/>
</dbReference>
<keyword evidence="8" id="KW-0275">Fatty acid biosynthesis</keyword>
<dbReference type="PANTHER" id="PTHR43981">
    <property type="entry name" value="ENOYL-[ACYL-CARRIER-PROTEIN] REDUCTASE, MITOCHONDRIAL"/>
    <property type="match status" value="1"/>
</dbReference>
<evidence type="ECO:0000313" key="12">
    <source>
        <dbReference type="EMBL" id="NEU98292.1"/>
    </source>
</evidence>
<dbReference type="PANTHER" id="PTHR43981:SF2">
    <property type="entry name" value="ENOYL-[ACYL-CARRIER-PROTEIN] REDUCTASE, MITOCHONDRIAL"/>
    <property type="match status" value="1"/>
</dbReference>
<feature type="domain" description="Enoyl reductase (ER)" evidence="11">
    <location>
        <begin position="142"/>
        <end position="449"/>
    </location>
</feature>
<evidence type="ECO:0000256" key="7">
    <source>
        <dbReference type="ARBA" id="ARBA00023098"/>
    </source>
</evidence>
<accession>A0A6P1BL49</accession>
<comment type="catalytic activity">
    <reaction evidence="10">
        <text>a 2,3-saturated acyl-[ACP] + NADP(+) = a (2E)-enoyl-[ACP] + NADPH + H(+)</text>
        <dbReference type="Rhea" id="RHEA:22564"/>
        <dbReference type="Rhea" id="RHEA-COMP:9925"/>
        <dbReference type="Rhea" id="RHEA-COMP:9926"/>
        <dbReference type="ChEBI" id="CHEBI:15378"/>
        <dbReference type="ChEBI" id="CHEBI:57783"/>
        <dbReference type="ChEBI" id="CHEBI:58349"/>
        <dbReference type="ChEBI" id="CHEBI:78784"/>
        <dbReference type="ChEBI" id="CHEBI:78785"/>
        <dbReference type="EC" id="1.3.1.104"/>
    </reaction>
</comment>
<evidence type="ECO:0000256" key="6">
    <source>
        <dbReference type="ARBA" id="ARBA00023002"/>
    </source>
</evidence>
<dbReference type="InterPro" id="IPR013154">
    <property type="entry name" value="ADH-like_N"/>
</dbReference>
<evidence type="ECO:0000256" key="5">
    <source>
        <dbReference type="ARBA" id="ARBA00022946"/>
    </source>
</evidence>
<dbReference type="InterPro" id="IPR051034">
    <property type="entry name" value="Mito_Enoyl-ACP_Reductase"/>
</dbReference>
<dbReference type="GO" id="GO:0141148">
    <property type="term" value="F:enoyl-[acyl-carrier-protein] reductase (NADPH) activity"/>
    <property type="evidence" value="ECO:0007669"/>
    <property type="project" value="UniProtKB-EC"/>
</dbReference>
<evidence type="ECO:0000256" key="3">
    <source>
        <dbReference type="ARBA" id="ARBA00022832"/>
    </source>
</evidence>
<evidence type="ECO:0000256" key="1">
    <source>
        <dbReference type="ARBA" id="ARBA00010371"/>
    </source>
</evidence>
<evidence type="ECO:0000256" key="9">
    <source>
        <dbReference type="ARBA" id="ARBA00038963"/>
    </source>
</evidence>
<evidence type="ECO:0000313" key="13">
    <source>
        <dbReference type="Proteomes" id="UP000468531"/>
    </source>
</evidence>
<keyword evidence="13" id="KW-1185">Reference proteome</keyword>
<keyword evidence="7" id="KW-0443">Lipid metabolism</keyword>
<keyword evidence="6" id="KW-0560">Oxidoreductase</keyword>
<evidence type="ECO:0000259" key="11">
    <source>
        <dbReference type="SMART" id="SM00829"/>
    </source>
</evidence>
<keyword evidence="2" id="KW-0444">Lipid biosynthesis</keyword>
<comment type="similarity">
    <text evidence="1">Belongs to the zinc-containing alcohol dehydrogenase family. Quinone oxidoreductase subfamily.</text>
</comment>